<evidence type="ECO:0000313" key="2">
    <source>
        <dbReference type="Proteomes" id="UP000007319"/>
    </source>
</evidence>
<organism evidence="1 2">
    <name type="scientific">Azospirillum baldaniorum</name>
    <dbReference type="NCBI Taxonomy" id="1064539"/>
    <lineage>
        <taxon>Bacteria</taxon>
        <taxon>Pseudomonadati</taxon>
        <taxon>Pseudomonadota</taxon>
        <taxon>Alphaproteobacteria</taxon>
        <taxon>Rhodospirillales</taxon>
        <taxon>Azospirillaceae</taxon>
        <taxon>Azospirillum</taxon>
    </lineage>
</organism>
<accession>A0A9P1JSN1</accession>
<dbReference type="AlphaFoldDB" id="A0A9P1JSN1"/>
<dbReference type="EMBL" id="HE577327">
    <property type="protein sequence ID" value="CCC99030.1"/>
    <property type="molecule type" value="Genomic_DNA"/>
</dbReference>
<dbReference type="SUPFAM" id="SSF53850">
    <property type="entry name" value="Periplasmic binding protein-like II"/>
    <property type="match status" value="1"/>
</dbReference>
<dbReference type="KEGG" id="abs:AZOBR_180100"/>
<evidence type="ECO:0000313" key="1">
    <source>
        <dbReference type="EMBL" id="CCC99030.1"/>
    </source>
</evidence>
<name>A0A9P1JSN1_9PROT</name>
<sequence length="48" mass="5312">MPVARAYMPAGKRAAEMMANDLAQVGVKATLVTDDWSVYMKRLMNGDH</sequence>
<keyword evidence="2" id="KW-1185">Reference proteome</keyword>
<gene>
    <name evidence="1" type="ORF">AZOBR_180100</name>
</gene>
<reference evidence="1 2" key="1">
    <citation type="journal article" date="2011" name="PLoS Genet.">
        <title>Azospirillum genomes reveal transition of bacteria from aquatic to terrestrial environments.</title>
        <authorList>
            <person name="Wisniewski-Dye F."/>
            <person name="Borziak K."/>
            <person name="Khalsa-Moyers G."/>
            <person name="Alexandre G."/>
            <person name="Sukharnikov L.O."/>
            <person name="Wuichet K."/>
            <person name="Hurst G.B."/>
            <person name="McDonald W.H."/>
            <person name="Robertson J.S."/>
            <person name="Barbe V."/>
            <person name="Calteau A."/>
            <person name="Rouy Z."/>
            <person name="Mangenot S."/>
            <person name="Prigent-Combaret C."/>
            <person name="Normand P."/>
            <person name="Boyer M."/>
            <person name="Siguier P."/>
            <person name="Dessaux Y."/>
            <person name="Elmerich C."/>
            <person name="Condemine G."/>
            <person name="Krishnen G."/>
            <person name="Kennedy I."/>
            <person name="Paterson A.H."/>
            <person name="Gonzalez V."/>
            <person name="Mavingui P."/>
            <person name="Zhulin I.B."/>
        </authorList>
    </citation>
    <scope>NUCLEOTIDE SEQUENCE [LARGE SCALE GENOMIC DNA]</scope>
    <source>
        <strain evidence="1 2">Sp245</strain>
    </source>
</reference>
<dbReference type="Proteomes" id="UP000007319">
    <property type="component" value="Chromosome"/>
</dbReference>
<protein>
    <submittedName>
        <fullName evidence="1">Uncharacterized protein</fullName>
    </submittedName>
</protein>
<dbReference type="Gene3D" id="3.10.105.10">
    <property type="entry name" value="Dipeptide-binding Protein, Domain 3"/>
    <property type="match status" value="1"/>
</dbReference>
<proteinExistence type="predicted"/>